<dbReference type="EMBL" id="CAJOBA010001049">
    <property type="protein sequence ID" value="CAF3572966.1"/>
    <property type="molecule type" value="Genomic_DNA"/>
</dbReference>
<protein>
    <submittedName>
        <fullName evidence="4">Uncharacterized protein</fullName>
    </submittedName>
</protein>
<dbReference type="OrthoDB" id="1600340at2759"/>
<dbReference type="InterPro" id="IPR050541">
    <property type="entry name" value="LRR_TM_domain-containing"/>
</dbReference>
<dbReference type="Gene3D" id="3.80.10.10">
    <property type="entry name" value="Ribonuclease Inhibitor"/>
    <property type="match status" value="1"/>
</dbReference>
<dbReference type="Pfam" id="PF13855">
    <property type="entry name" value="LRR_8"/>
    <property type="match status" value="1"/>
</dbReference>
<evidence type="ECO:0000313" key="7">
    <source>
        <dbReference type="EMBL" id="CAF3572966.1"/>
    </source>
</evidence>
<dbReference type="EMBL" id="CAJNOQ010000015">
    <property type="protein sequence ID" value="CAF0740356.1"/>
    <property type="molecule type" value="Genomic_DNA"/>
</dbReference>
<dbReference type="Proteomes" id="UP000677228">
    <property type="component" value="Unassembled WGS sequence"/>
</dbReference>
<dbReference type="Proteomes" id="UP000682733">
    <property type="component" value="Unassembled WGS sequence"/>
</dbReference>
<comment type="caution">
    <text evidence="4">The sequence shown here is derived from an EMBL/GenBank/DDBJ whole genome shotgun (WGS) entry which is preliminary data.</text>
</comment>
<evidence type="ECO:0000313" key="5">
    <source>
        <dbReference type="EMBL" id="CAF0790453.1"/>
    </source>
</evidence>
<evidence type="ECO:0000313" key="6">
    <source>
        <dbReference type="EMBL" id="CAF3518601.1"/>
    </source>
</evidence>
<dbReference type="AlphaFoldDB" id="A0A813NTL8"/>
<dbReference type="PROSITE" id="PS51450">
    <property type="entry name" value="LRR"/>
    <property type="match status" value="1"/>
</dbReference>
<evidence type="ECO:0000313" key="8">
    <source>
        <dbReference type="Proteomes" id="UP000663829"/>
    </source>
</evidence>
<evidence type="ECO:0000256" key="3">
    <source>
        <dbReference type="SAM" id="Phobius"/>
    </source>
</evidence>
<keyword evidence="2" id="KW-0677">Repeat</keyword>
<organism evidence="4 8">
    <name type="scientific">Didymodactylos carnosus</name>
    <dbReference type="NCBI Taxonomy" id="1234261"/>
    <lineage>
        <taxon>Eukaryota</taxon>
        <taxon>Metazoa</taxon>
        <taxon>Spiralia</taxon>
        <taxon>Gnathifera</taxon>
        <taxon>Rotifera</taxon>
        <taxon>Eurotatoria</taxon>
        <taxon>Bdelloidea</taxon>
        <taxon>Philodinida</taxon>
        <taxon>Philodinidae</taxon>
        <taxon>Didymodactylos</taxon>
    </lineage>
</organism>
<keyword evidence="3" id="KW-0472">Membrane</keyword>
<dbReference type="Proteomes" id="UP000663829">
    <property type="component" value="Unassembled WGS sequence"/>
</dbReference>
<proteinExistence type="predicted"/>
<dbReference type="PANTHER" id="PTHR24369:SF211">
    <property type="entry name" value="LEUCINE-RICH REPEAT-CONTAINING PROTEIN 15-LIKE"/>
    <property type="match status" value="1"/>
</dbReference>
<gene>
    <name evidence="4" type="ORF">GPM918_LOCUS227</name>
    <name evidence="5" type="ORF">OVA965_LOCUS4104</name>
    <name evidence="6" type="ORF">SRO942_LOCUS228</name>
    <name evidence="7" type="ORF">TMI583_LOCUS4102</name>
</gene>
<dbReference type="PANTHER" id="PTHR24369">
    <property type="entry name" value="ANTIGEN BSP, PUTATIVE-RELATED"/>
    <property type="match status" value="1"/>
</dbReference>
<dbReference type="PRINTS" id="PR00019">
    <property type="entry name" value="LEURICHRPT"/>
</dbReference>
<dbReference type="InterPro" id="IPR001611">
    <property type="entry name" value="Leu-rich_rpt"/>
</dbReference>
<evidence type="ECO:0000256" key="2">
    <source>
        <dbReference type="ARBA" id="ARBA00022737"/>
    </source>
</evidence>
<sequence length="417" mass="48994">MPLLDNFIALYFTLITFFNDRYCVCQIDVTNVTTVSSSKMLCKYFTNNNHLRCQHVALKQANLSINLHPNYTTISEFEWIESDAYSLNTLAKQNLFLDMSFLKILSLQSNALTNLSSFWWLQITRNLTHLDLSHNRLTSLRFEQFNGFHFLEYLNVSYNHLQYIETVWNILSSLHTIDLSFNSINSIVTGKKAIAKCVMENFYLNDNALLYLSEIYNTTIDSCPYLSEFVLTNNYWHCNCNDIMYSLRYYRNLFGDKSISGQCRTPNSMYGVDIRKISEDIVCHDNHRPSMIVVEDSTSEEHAHYSLLYVFLTGILIGLCIGLCIHYLAHRCRETLSHSWKTRAILRRKHLTQQQFHLRTISNENTRQNNNYHQRNLIYCPPQTIYDDTLPSYNQVMNEIFYLDSNRNRNELDEGDC</sequence>
<dbReference type="InterPro" id="IPR003591">
    <property type="entry name" value="Leu-rich_rpt_typical-subtyp"/>
</dbReference>
<keyword evidence="3" id="KW-0812">Transmembrane</keyword>
<reference evidence="4" key="1">
    <citation type="submission" date="2021-02" db="EMBL/GenBank/DDBJ databases">
        <authorList>
            <person name="Nowell W R."/>
        </authorList>
    </citation>
    <scope>NUCLEOTIDE SEQUENCE</scope>
</reference>
<dbReference type="InterPro" id="IPR032675">
    <property type="entry name" value="LRR_dom_sf"/>
</dbReference>
<feature type="transmembrane region" description="Helical" evidence="3">
    <location>
        <begin position="307"/>
        <end position="329"/>
    </location>
</feature>
<dbReference type="GO" id="GO:0005886">
    <property type="term" value="C:plasma membrane"/>
    <property type="evidence" value="ECO:0007669"/>
    <property type="project" value="TreeGrafter"/>
</dbReference>
<name>A0A813NTL8_9BILA</name>
<keyword evidence="8" id="KW-1185">Reference proteome</keyword>
<keyword evidence="1" id="KW-0433">Leucine-rich repeat</keyword>
<evidence type="ECO:0000313" key="4">
    <source>
        <dbReference type="EMBL" id="CAF0740356.1"/>
    </source>
</evidence>
<dbReference type="EMBL" id="CAJOBC010000015">
    <property type="protein sequence ID" value="CAF3518601.1"/>
    <property type="molecule type" value="Genomic_DNA"/>
</dbReference>
<keyword evidence="3" id="KW-1133">Transmembrane helix</keyword>
<dbReference type="EMBL" id="CAJNOK010001049">
    <property type="protein sequence ID" value="CAF0790453.1"/>
    <property type="molecule type" value="Genomic_DNA"/>
</dbReference>
<dbReference type="Proteomes" id="UP000681722">
    <property type="component" value="Unassembled WGS sequence"/>
</dbReference>
<evidence type="ECO:0000256" key="1">
    <source>
        <dbReference type="ARBA" id="ARBA00022614"/>
    </source>
</evidence>
<dbReference type="SMART" id="SM00369">
    <property type="entry name" value="LRR_TYP"/>
    <property type="match status" value="3"/>
</dbReference>
<dbReference type="SUPFAM" id="SSF52075">
    <property type="entry name" value="Outer arm dynein light chain 1"/>
    <property type="match status" value="1"/>
</dbReference>
<accession>A0A813NTL8</accession>